<dbReference type="RefSeq" id="XP_034078814.1">
    <property type="nucleotide sequence ID" value="XM_034222923.1"/>
</dbReference>
<keyword evidence="2" id="KW-0812">Transmembrane</keyword>
<reference evidence="4" key="1">
    <citation type="submission" date="2025-08" db="UniProtKB">
        <authorList>
            <consortium name="RefSeq"/>
        </authorList>
    </citation>
    <scope>IDENTIFICATION</scope>
</reference>
<evidence type="ECO:0000313" key="4">
    <source>
        <dbReference type="RefSeq" id="XP_034078814.1"/>
    </source>
</evidence>
<dbReference type="Proteomes" id="UP000515161">
    <property type="component" value="Unplaced"/>
</dbReference>
<dbReference type="PANTHER" id="PTHR34153">
    <property type="entry name" value="SI:CH211-262H13.3-RELATED-RELATED"/>
    <property type="match status" value="1"/>
</dbReference>
<proteinExistence type="predicted"/>
<organism evidence="3 4">
    <name type="scientific">Gymnodraco acuticeps</name>
    <name type="common">Antarctic dragonfish</name>
    <dbReference type="NCBI Taxonomy" id="8218"/>
    <lineage>
        <taxon>Eukaryota</taxon>
        <taxon>Metazoa</taxon>
        <taxon>Chordata</taxon>
        <taxon>Craniata</taxon>
        <taxon>Vertebrata</taxon>
        <taxon>Euteleostomi</taxon>
        <taxon>Actinopterygii</taxon>
        <taxon>Neopterygii</taxon>
        <taxon>Teleostei</taxon>
        <taxon>Neoteleostei</taxon>
        <taxon>Acanthomorphata</taxon>
        <taxon>Eupercaria</taxon>
        <taxon>Perciformes</taxon>
        <taxon>Notothenioidei</taxon>
        <taxon>Bathydraconidae</taxon>
        <taxon>Gymnodraco</taxon>
    </lineage>
</organism>
<name>A0A6P8UN74_GYMAC</name>
<feature type="transmembrane region" description="Helical" evidence="2">
    <location>
        <begin position="27"/>
        <end position="48"/>
    </location>
</feature>
<keyword evidence="2" id="KW-0472">Membrane</keyword>
<feature type="region of interest" description="Disordered" evidence="1">
    <location>
        <begin position="253"/>
        <end position="272"/>
    </location>
</feature>
<dbReference type="GeneID" id="117550486"/>
<evidence type="ECO:0000256" key="2">
    <source>
        <dbReference type="SAM" id="Phobius"/>
    </source>
</evidence>
<feature type="transmembrane region" description="Helical" evidence="2">
    <location>
        <begin position="5"/>
        <end position="21"/>
    </location>
</feature>
<keyword evidence="2" id="KW-1133">Transmembrane helix</keyword>
<dbReference type="AlphaFoldDB" id="A0A6P8UN74"/>
<evidence type="ECO:0000256" key="1">
    <source>
        <dbReference type="SAM" id="MobiDB-lite"/>
    </source>
</evidence>
<protein>
    <submittedName>
        <fullName evidence="4">Uncharacterized protein LOC117550486 isoform X2</fullName>
    </submittedName>
</protein>
<evidence type="ECO:0000313" key="3">
    <source>
        <dbReference type="Proteomes" id="UP000515161"/>
    </source>
</evidence>
<gene>
    <name evidence="4" type="primary">LOC117550486</name>
</gene>
<feature type="compositionally biased region" description="Polar residues" evidence="1">
    <location>
        <begin position="159"/>
        <end position="179"/>
    </location>
</feature>
<feature type="region of interest" description="Disordered" evidence="1">
    <location>
        <begin position="107"/>
        <end position="182"/>
    </location>
</feature>
<accession>A0A6P8UN74</accession>
<sequence length="496" mass="55797">MIYEQVFFLIIYIISFIVYRMEREVVLWAVVLFPNGGAATVLASWFSLKEGKLLWPPKNMYLKALKEHMTAHKGWTTYANVRLLITCDSLEKAKRYEEKYVNTGCPTTDLSSEDEAGARGKRRVRPNPVYMESDGESETSCVKRRFAKPPDVHWPTVLPESSQYPSGPTPNASSASGGSHSEDVLSIHQADNGFCGSYLAELDQSMDHCNDGLPTYNSSPYHAMPLEKARNDGGASYAHGSRLADFSALGLAHLTPQHPSHPPSAPETPRGRLYGEESSRVLKDIAAMRTTKMLTELCMEVKQISRDINFIKTELAKLNIHGAGPESQEDNFPIMLPLTNEEKFDETEAALREEAVRRKMITRLALVGGTNSENMIRRMLSAAMTNSLACIFNWVGKGEKRAFKDTLIKDCMFGEPAPQNTRFTTLQQIWQILNLIHKSFTFLSQVDKNGCKMHPFLSLSSYKWSSLMLIIGWQHFCLLALHLKGGLWTFQKPAYQ</sequence>
<dbReference type="PANTHER" id="PTHR34153:SF2">
    <property type="entry name" value="SI:CH211-262H13.3-RELATED"/>
    <property type="match status" value="1"/>
</dbReference>
<keyword evidence="3" id="KW-1185">Reference proteome</keyword>